<reference evidence="2 3" key="1">
    <citation type="submission" date="2017-04" db="EMBL/GenBank/DDBJ databases">
        <title>Comparative genome analysis of Subtercola boreus.</title>
        <authorList>
            <person name="Cho Y.-J."/>
            <person name="Cho A."/>
            <person name="Kim O.-S."/>
            <person name="Lee J.-I."/>
        </authorList>
    </citation>
    <scope>NUCLEOTIDE SEQUENCE [LARGE SCALE GENOMIC DNA]</scope>
    <source>
        <strain evidence="2 3">P27444</strain>
    </source>
</reference>
<name>A0A3E0VPX0_9MICO</name>
<feature type="transmembrane region" description="Helical" evidence="1">
    <location>
        <begin position="60"/>
        <end position="78"/>
    </location>
</feature>
<sequence length="525" mass="54282">MVAQLVGLRLALLRNIFAGSRARLFGVGVGLLAGLIAVIAVFLRISGLASLDVVLARNEIVIGGSAIVLAFVLVPLLIQRDDPMDPRRFALFGIPAPRLALAEAVSALVALPVVAVVVFAVATVVAWSPTPLGVLLALVGSVLGVATCVLCGLIFSSISALVLVTRRSREVAGVVGVFVLVLLAPGVALALTVNWGLAASSLSLSVALLLGFTPLGAAWAIPAAAANGDSGGALLCFLIAVVTVAVLWLVWRSLVTLMLTSTRSESVEQAQPGGLGWFGSLPSTPAAAVAARSLTYWARDPRYYVPLIIVPIVPVILAIPLLVVGFPLEYYALVPLPIMCLFLGFAIHDDVALDNTAVWLHIVSGRRGLADRLGRLAPVLLIGLPLIGIGSVVTVFVSRNADALPALLGVSSCLLFASVGFGNLISARFPYAATRPGESPFTQPQLTGSTSVFVQVGTLVGTLAVSTPAVVFGVQAILLGQPDLYWTALWWGVPIGVLVLVLGTLAGGAVFNRRGPEILAASVRG</sequence>
<feature type="transmembrane region" description="Helical" evidence="1">
    <location>
        <begin position="489"/>
        <end position="511"/>
    </location>
</feature>
<dbReference type="Proteomes" id="UP000256709">
    <property type="component" value="Unassembled WGS sequence"/>
</dbReference>
<organism evidence="2 3">
    <name type="scientific">Subtercola boreus</name>
    <dbReference type="NCBI Taxonomy" id="120213"/>
    <lineage>
        <taxon>Bacteria</taxon>
        <taxon>Bacillati</taxon>
        <taxon>Actinomycetota</taxon>
        <taxon>Actinomycetes</taxon>
        <taxon>Micrococcales</taxon>
        <taxon>Microbacteriaceae</taxon>
        <taxon>Subtercola</taxon>
    </lineage>
</organism>
<feature type="transmembrane region" description="Helical" evidence="1">
    <location>
        <begin position="452"/>
        <end position="477"/>
    </location>
</feature>
<evidence type="ECO:0000313" key="2">
    <source>
        <dbReference type="EMBL" id="RFA12032.1"/>
    </source>
</evidence>
<feature type="transmembrane region" description="Helical" evidence="1">
    <location>
        <begin position="24"/>
        <end position="45"/>
    </location>
</feature>
<evidence type="ECO:0000313" key="3">
    <source>
        <dbReference type="Proteomes" id="UP000256709"/>
    </source>
</evidence>
<feature type="transmembrane region" description="Helical" evidence="1">
    <location>
        <begin position="376"/>
        <end position="397"/>
    </location>
</feature>
<keyword evidence="1" id="KW-0812">Transmembrane</keyword>
<feature type="transmembrane region" description="Helical" evidence="1">
    <location>
        <begin position="134"/>
        <end position="164"/>
    </location>
</feature>
<keyword evidence="1" id="KW-1133">Transmembrane helix</keyword>
<feature type="transmembrane region" description="Helical" evidence="1">
    <location>
        <begin position="303"/>
        <end position="324"/>
    </location>
</feature>
<comment type="caution">
    <text evidence="2">The sequence shown here is derived from an EMBL/GenBank/DDBJ whole genome shotgun (WGS) entry which is preliminary data.</text>
</comment>
<protein>
    <submittedName>
        <fullName evidence="2">Uncharacterized protein</fullName>
    </submittedName>
</protein>
<dbReference type="OrthoDB" id="3261041at2"/>
<feature type="transmembrane region" description="Helical" evidence="1">
    <location>
        <begin position="171"/>
        <end position="191"/>
    </location>
</feature>
<feature type="transmembrane region" description="Helical" evidence="1">
    <location>
        <begin position="233"/>
        <end position="254"/>
    </location>
</feature>
<dbReference type="EMBL" id="NBXA01000022">
    <property type="protein sequence ID" value="RFA12032.1"/>
    <property type="molecule type" value="Genomic_DNA"/>
</dbReference>
<feature type="transmembrane region" description="Helical" evidence="1">
    <location>
        <begin position="330"/>
        <end position="347"/>
    </location>
</feature>
<gene>
    <name evidence="2" type="ORF">B7R21_11935</name>
</gene>
<evidence type="ECO:0000256" key="1">
    <source>
        <dbReference type="SAM" id="Phobius"/>
    </source>
</evidence>
<feature type="transmembrane region" description="Helical" evidence="1">
    <location>
        <begin position="99"/>
        <end position="128"/>
    </location>
</feature>
<dbReference type="RefSeq" id="WP_116283470.1">
    <property type="nucleotide sequence ID" value="NZ_NBXA01000022.1"/>
</dbReference>
<feature type="transmembrane region" description="Helical" evidence="1">
    <location>
        <begin position="403"/>
        <end position="425"/>
    </location>
</feature>
<dbReference type="AlphaFoldDB" id="A0A3E0VPX0"/>
<feature type="transmembrane region" description="Helical" evidence="1">
    <location>
        <begin position="197"/>
        <end position="221"/>
    </location>
</feature>
<keyword evidence="1" id="KW-0472">Membrane</keyword>
<proteinExistence type="predicted"/>
<feature type="transmembrane region" description="Helical" evidence="1">
    <location>
        <begin position="274"/>
        <end position="291"/>
    </location>
</feature>
<accession>A0A3E0VPX0</accession>